<dbReference type="EMBL" id="JANBPT010000466">
    <property type="protein sequence ID" value="KAJ1919649.1"/>
    <property type="molecule type" value="Genomic_DNA"/>
</dbReference>
<dbReference type="Gene3D" id="3.90.1140.10">
    <property type="entry name" value="Cyclic phosphodiesterase"/>
    <property type="match status" value="1"/>
</dbReference>
<proteinExistence type="predicted"/>
<dbReference type="InterPro" id="IPR019510">
    <property type="entry name" value="AKAP7-like_phosphoesterase"/>
</dbReference>
<keyword evidence="3" id="KW-1185">Reference proteome</keyword>
<dbReference type="AlphaFoldDB" id="A0A9W8A8H2"/>
<protein>
    <recommendedName>
        <fullName evidence="1">A-kinase anchor protein 7-like phosphoesterase domain-containing protein</fullName>
    </recommendedName>
</protein>
<dbReference type="InterPro" id="IPR009210">
    <property type="entry name" value="ASCC1"/>
</dbReference>
<name>A0A9W8A8H2_9FUNG</name>
<dbReference type="GO" id="GO:0005634">
    <property type="term" value="C:nucleus"/>
    <property type="evidence" value="ECO:0007669"/>
    <property type="project" value="TreeGrafter"/>
</dbReference>
<sequence length="218" mass="23903">MPQSVAKFRTAALDVYRNAPLPTGRPAWVHELSPNLYMSDHRLHLTIAVMNLLSDEELTRAFGALDKARPAIFEAIGDQPLVAGLRGLRIMRGSHDQCKVLYADVEDDAQGRLRAVSKILLTTFFAAGLLRNGDISKLKLHATLANVAFLRGTDLKAAGAHSDMGKSPRDQVFDAQPLLQQMGNWDLGQAEIHRIQIARMGSVDPADGSYVSVHEIEV</sequence>
<dbReference type="OrthoDB" id="5597021at2759"/>
<evidence type="ECO:0000313" key="3">
    <source>
        <dbReference type="Proteomes" id="UP001150569"/>
    </source>
</evidence>
<organism evidence="2 3">
    <name type="scientific">Tieghemiomyces parasiticus</name>
    <dbReference type="NCBI Taxonomy" id="78921"/>
    <lineage>
        <taxon>Eukaryota</taxon>
        <taxon>Fungi</taxon>
        <taxon>Fungi incertae sedis</taxon>
        <taxon>Zoopagomycota</taxon>
        <taxon>Kickxellomycotina</taxon>
        <taxon>Dimargaritomycetes</taxon>
        <taxon>Dimargaritales</taxon>
        <taxon>Dimargaritaceae</taxon>
        <taxon>Tieghemiomyces</taxon>
    </lineage>
</organism>
<accession>A0A9W8A8H2</accession>
<dbReference type="PANTHER" id="PTHR13360">
    <property type="entry name" value="ACTIVATING SIGNAL COINTEGRATOR 1 COMPLEX SUBUNIT 1"/>
    <property type="match status" value="1"/>
</dbReference>
<evidence type="ECO:0000313" key="2">
    <source>
        <dbReference type="EMBL" id="KAJ1919649.1"/>
    </source>
</evidence>
<dbReference type="GO" id="GO:0006355">
    <property type="term" value="P:regulation of DNA-templated transcription"/>
    <property type="evidence" value="ECO:0007669"/>
    <property type="project" value="TreeGrafter"/>
</dbReference>
<evidence type="ECO:0000259" key="1">
    <source>
        <dbReference type="Pfam" id="PF10469"/>
    </source>
</evidence>
<dbReference type="Pfam" id="PF10469">
    <property type="entry name" value="AKAP7_NLS"/>
    <property type="match status" value="1"/>
</dbReference>
<comment type="caution">
    <text evidence="2">The sequence shown here is derived from an EMBL/GenBank/DDBJ whole genome shotgun (WGS) entry which is preliminary data.</text>
</comment>
<gene>
    <name evidence="2" type="ORF">IWQ60_007191</name>
</gene>
<dbReference type="Proteomes" id="UP001150569">
    <property type="component" value="Unassembled WGS sequence"/>
</dbReference>
<dbReference type="PANTHER" id="PTHR13360:SF1">
    <property type="entry name" value="ACTIVATING SIGNAL COINTEGRATOR 1 COMPLEX SUBUNIT 1"/>
    <property type="match status" value="1"/>
</dbReference>
<feature type="domain" description="A-kinase anchor protein 7-like phosphoesterase" evidence="1">
    <location>
        <begin position="31"/>
        <end position="217"/>
    </location>
</feature>
<dbReference type="GO" id="GO:0006307">
    <property type="term" value="P:DNA alkylation repair"/>
    <property type="evidence" value="ECO:0007669"/>
    <property type="project" value="InterPro"/>
</dbReference>
<reference evidence="2" key="1">
    <citation type="submission" date="2022-07" db="EMBL/GenBank/DDBJ databases">
        <title>Phylogenomic reconstructions and comparative analyses of Kickxellomycotina fungi.</title>
        <authorList>
            <person name="Reynolds N.K."/>
            <person name="Stajich J.E."/>
            <person name="Barry K."/>
            <person name="Grigoriev I.V."/>
            <person name="Crous P."/>
            <person name="Smith M.E."/>
        </authorList>
    </citation>
    <scope>NUCLEOTIDE SEQUENCE</scope>
    <source>
        <strain evidence="2">RSA 861</strain>
    </source>
</reference>